<name>A0A3P3ZQJ5_9ZZZZ</name>
<dbReference type="GO" id="GO:0005975">
    <property type="term" value="P:carbohydrate metabolic process"/>
    <property type="evidence" value="ECO:0007669"/>
    <property type="project" value="InterPro"/>
</dbReference>
<dbReference type="NCBIfam" id="TIGR01198">
    <property type="entry name" value="pgl"/>
    <property type="match status" value="1"/>
</dbReference>
<evidence type="ECO:0000256" key="2">
    <source>
        <dbReference type="SAM" id="MobiDB-lite"/>
    </source>
</evidence>
<dbReference type="Pfam" id="PF01182">
    <property type="entry name" value="Glucosamine_iso"/>
    <property type="match status" value="1"/>
</dbReference>
<feature type="region of interest" description="Disordered" evidence="2">
    <location>
        <begin position="215"/>
        <end position="234"/>
    </location>
</feature>
<dbReference type="InterPro" id="IPR018321">
    <property type="entry name" value="Glucosamine6P_isomerase_CS"/>
</dbReference>
<dbReference type="GO" id="GO:0004342">
    <property type="term" value="F:glucosamine-6-phosphate deaminase activity"/>
    <property type="evidence" value="ECO:0007669"/>
    <property type="project" value="InterPro"/>
</dbReference>
<dbReference type="InterPro" id="IPR005900">
    <property type="entry name" value="6-phosphogluconolactonase_DevB"/>
</dbReference>
<accession>A0A3P3ZQJ5</accession>
<gene>
    <name evidence="4" type="primary">pgl</name>
    <name evidence="4" type="ORF">CARN8_460002</name>
</gene>
<dbReference type="GO" id="GO:0006098">
    <property type="term" value="P:pentose-phosphate shunt"/>
    <property type="evidence" value="ECO:0007669"/>
    <property type="project" value="InterPro"/>
</dbReference>
<feature type="domain" description="Glucosamine/galactosamine-6-phosphate isomerase" evidence="3">
    <location>
        <begin position="16"/>
        <end position="217"/>
    </location>
</feature>
<dbReference type="SUPFAM" id="SSF100950">
    <property type="entry name" value="NagB/RpiA/CoA transferase-like"/>
    <property type="match status" value="1"/>
</dbReference>
<dbReference type="EC" id="3.1.1.31" evidence="4"/>
<dbReference type="PROSITE" id="PS01161">
    <property type="entry name" value="GLC_GALNAC_ISOMERASE"/>
    <property type="match status" value="1"/>
</dbReference>
<comment type="similarity">
    <text evidence="1">Belongs to the glucosamine/galactosamine-6-phosphate isomerase family. 6-phosphogluconolactonase subfamily.</text>
</comment>
<keyword evidence="4" id="KW-0378">Hydrolase</keyword>
<dbReference type="AlphaFoldDB" id="A0A3P3ZQJ5"/>
<dbReference type="GO" id="GO:0006044">
    <property type="term" value="P:N-acetylglucosamine metabolic process"/>
    <property type="evidence" value="ECO:0007669"/>
    <property type="project" value="InterPro"/>
</dbReference>
<dbReference type="PANTHER" id="PTHR11054:SF0">
    <property type="entry name" value="6-PHOSPHOGLUCONOLACTONASE"/>
    <property type="match status" value="1"/>
</dbReference>
<dbReference type="EMBL" id="UOYP01000401">
    <property type="protein sequence ID" value="VAY88964.1"/>
    <property type="molecule type" value="Genomic_DNA"/>
</dbReference>
<organism evidence="4">
    <name type="scientific">mine drainage metagenome</name>
    <dbReference type="NCBI Taxonomy" id="410659"/>
    <lineage>
        <taxon>unclassified sequences</taxon>
        <taxon>metagenomes</taxon>
        <taxon>ecological metagenomes</taxon>
    </lineage>
</organism>
<sequence length="265" mass="28821">MQTFLWKDHGRVYLYPDSESLALGATEHLVQILRRGLAQAPRFHWVLAGGKTPAACYRQMAREVLDWQRLDLSLGDERCLPVDHPERNDTLIRNTLLQAEGPRLARFEPMRAEWGAEVGSAHHAQVLETLGGIDLVLLGMGEDGHTASLFPGHASLLSQAPVVPEYSAPKPPPERISLGLTLLQQARRRVFLVTGGSKRAILQALDQGQRFPVGQVGAGDAQETGSSIRTLGSRRSKNSASFVGRAISIIEGQGGLAKACTEQIP</sequence>
<dbReference type="Gene3D" id="3.40.50.1360">
    <property type="match status" value="1"/>
</dbReference>
<evidence type="ECO:0000259" key="3">
    <source>
        <dbReference type="Pfam" id="PF01182"/>
    </source>
</evidence>
<dbReference type="InterPro" id="IPR006148">
    <property type="entry name" value="Glc/Gal-6P_isomerase"/>
</dbReference>
<reference evidence="4" key="1">
    <citation type="submission" date="2018-10" db="EMBL/GenBank/DDBJ databases">
        <authorList>
            <person name="Plewniak F."/>
        </authorList>
    </citation>
    <scope>NUCLEOTIDE SEQUENCE</scope>
</reference>
<dbReference type="GO" id="GO:0017057">
    <property type="term" value="F:6-phosphogluconolactonase activity"/>
    <property type="evidence" value="ECO:0007669"/>
    <property type="project" value="UniProtKB-EC"/>
</dbReference>
<evidence type="ECO:0000313" key="4">
    <source>
        <dbReference type="EMBL" id="VAY88964.1"/>
    </source>
</evidence>
<dbReference type="InterPro" id="IPR039104">
    <property type="entry name" value="6PGL"/>
</dbReference>
<dbReference type="PANTHER" id="PTHR11054">
    <property type="entry name" value="6-PHOSPHOGLUCONOLACTONASE"/>
    <property type="match status" value="1"/>
</dbReference>
<dbReference type="CDD" id="cd01400">
    <property type="entry name" value="6PGL"/>
    <property type="match status" value="1"/>
</dbReference>
<evidence type="ECO:0000256" key="1">
    <source>
        <dbReference type="ARBA" id="ARBA00010662"/>
    </source>
</evidence>
<dbReference type="InterPro" id="IPR037171">
    <property type="entry name" value="NagB/RpiA_transferase-like"/>
</dbReference>
<proteinExistence type="inferred from homology"/>
<protein>
    <submittedName>
        <fullName evidence="4">6-phosphogluconolactonase</fullName>
        <ecNumber evidence="4">3.1.1.31</ecNumber>
    </submittedName>
</protein>